<reference evidence="3" key="1">
    <citation type="submission" date="2012-12" db="EMBL/GenBank/DDBJ databases">
        <authorList>
            <person name="Hellsten U."/>
            <person name="Grimwood J."/>
            <person name="Chapman J.A."/>
            <person name="Shapiro H."/>
            <person name="Aerts A."/>
            <person name="Otillar R.P."/>
            <person name="Terry A.Y."/>
            <person name="Boore J.L."/>
            <person name="Simakov O."/>
            <person name="Marletaz F."/>
            <person name="Cho S.-J."/>
            <person name="Edsinger-Gonzales E."/>
            <person name="Havlak P."/>
            <person name="Kuo D.-H."/>
            <person name="Larsson T."/>
            <person name="Lv J."/>
            <person name="Arendt D."/>
            <person name="Savage R."/>
            <person name="Osoegawa K."/>
            <person name="de Jong P."/>
            <person name="Lindberg D.R."/>
            <person name="Seaver E.C."/>
            <person name="Weisblat D.A."/>
            <person name="Putnam N.H."/>
            <person name="Grigoriev I.V."/>
            <person name="Rokhsar D.S."/>
        </authorList>
    </citation>
    <scope>NUCLEOTIDE SEQUENCE</scope>
</reference>
<evidence type="ECO:0000313" key="1">
    <source>
        <dbReference type="EMBL" id="ESN99434.1"/>
    </source>
</evidence>
<dbReference type="Proteomes" id="UP000015101">
    <property type="component" value="Unassembled WGS sequence"/>
</dbReference>
<name>T1ETH6_HELRO</name>
<reference evidence="1 3" key="2">
    <citation type="journal article" date="2013" name="Nature">
        <title>Insights into bilaterian evolution from three spiralian genomes.</title>
        <authorList>
            <person name="Simakov O."/>
            <person name="Marletaz F."/>
            <person name="Cho S.J."/>
            <person name="Edsinger-Gonzales E."/>
            <person name="Havlak P."/>
            <person name="Hellsten U."/>
            <person name="Kuo D.H."/>
            <person name="Larsson T."/>
            <person name="Lv J."/>
            <person name="Arendt D."/>
            <person name="Savage R."/>
            <person name="Osoegawa K."/>
            <person name="de Jong P."/>
            <person name="Grimwood J."/>
            <person name="Chapman J.A."/>
            <person name="Shapiro H."/>
            <person name="Aerts A."/>
            <person name="Otillar R.P."/>
            <person name="Terry A.Y."/>
            <person name="Boore J.L."/>
            <person name="Grigoriev I.V."/>
            <person name="Lindberg D.R."/>
            <person name="Seaver E.C."/>
            <person name="Weisblat D.A."/>
            <person name="Putnam N.H."/>
            <person name="Rokhsar D.S."/>
        </authorList>
    </citation>
    <scope>NUCLEOTIDE SEQUENCE</scope>
</reference>
<proteinExistence type="predicted"/>
<dbReference type="GeneID" id="20199876"/>
<dbReference type="AlphaFoldDB" id="T1ETH6"/>
<protein>
    <submittedName>
        <fullName evidence="1 2">Uncharacterized protein</fullName>
    </submittedName>
</protein>
<evidence type="ECO:0000313" key="3">
    <source>
        <dbReference type="Proteomes" id="UP000015101"/>
    </source>
</evidence>
<reference evidence="2" key="3">
    <citation type="submission" date="2015-06" db="UniProtKB">
        <authorList>
            <consortium name="EnsemblMetazoa"/>
        </authorList>
    </citation>
    <scope>IDENTIFICATION</scope>
</reference>
<dbReference type="EMBL" id="KB097143">
    <property type="protein sequence ID" value="ESN99434.1"/>
    <property type="molecule type" value="Genomic_DNA"/>
</dbReference>
<dbReference type="CTD" id="20199876"/>
<gene>
    <name evidence="2" type="primary">20199876</name>
    <name evidence="1" type="ORF">HELRODRAFT_162982</name>
</gene>
<sequence>MDIHPKRSASTNPTSSLTFFSLSSSNFQVKNMRGEEGFLPTMSCLIPTPDANAITAVERLQVLLLTSWTECIRQLRPILLSTCCASSQNISKLWVSFASSLNCHELNRKKDKLNTRFKRIMECSSHSNNYSSSLDLNKLHIYLSKLENDLLNSYAPSEQNIPRVKFTRHKLPEQKSSGRKSSEHETTVISQLYVKQFQLQVFRRCFINFYSIMGCESREQRFQSPHATQCVAKAQPTNTTMVEDVRMFTFHIFKQYFELLVVKTSGSNDVYYTIN</sequence>
<dbReference type="EnsemblMetazoa" id="HelroT162982">
    <property type="protein sequence ID" value="HelroP162982"/>
    <property type="gene ID" value="HelroG162982"/>
</dbReference>
<keyword evidence="3" id="KW-1185">Reference proteome</keyword>
<dbReference type="EMBL" id="AMQM01001253">
    <property type="status" value="NOT_ANNOTATED_CDS"/>
    <property type="molecule type" value="Genomic_DNA"/>
</dbReference>
<evidence type="ECO:0000313" key="2">
    <source>
        <dbReference type="EnsemblMetazoa" id="HelroP162982"/>
    </source>
</evidence>
<dbReference type="HOGENOM" id="CLU_1012932_0_0_1"/>
<organism evidence="2 3">
    <name type="scientific">Helobdella robusta</name>
    <name type="common">Californian leech</name>
    <dbReference type="NCBI Taxonomy" id="6412"/>
    <lineage>
        <taxon>Eukaryota</taxon>
        <taxon>Metazoa</taxon>
        <taxon>Spiralia</taxon>
        <taxon>Lophotrochozoa</taxon>
        <taxon>Annelida</taxon>
        <taxon>Clitellata</taxon>
        <taxon>Hirudinea</taxon>
        <taxon>Rhynchobdellida</taxon>
        <taxon>Glossiphoniidae</taxon>
        <taxon>Helobdella</taxon>
    </lineage>
</organism>
<accession>T1ETH6</accession>
<dbReference type="InParanoid" id="T1ETH6"/>
<dbReference type="RefSeq" id="XP_009023273.1">
    <property type="nucleotide sequence ID" value="XM_009025025.1"/>
</dbReference>
<dbReference type="KEGG" id="hro:HELRODRAFT_162982"/>